<comment type="caution">
    <text evidence="11">The sequence shown here is derived from an EMBL/GenBank/DDBJ whole genome shotgun (WGS) entry which is preliminary data.</text>
</comment>
<keyword evidence="2" id="KW-0808">Transferase</keyword>
<dbReference type="Proteomes" id="UP000886860">
    <property type="component" value="Unassembled WGS sequence"/>
</dbReference>
<dbReference type="GO" id="GO:0004749">
    <property type="term" value="F:ribose phosphate diphosphokinase activity"/>
    <property type="evidence" value="ECO:0007669"/>
    <property type="project" value="UniProtKB-EC"/>
</dbReference>
<feature type="domain" description="Phosphoribosyltransferase" evidence="9">
    <location>
        <begin position="207"/>
        <end position="328"/>
    </location>
</feature>
<dbReference type="GO" id="GO:0006164">
    <property type="term" value="P:purine nucleotide biosynthetic process"/>
    <property type="evidence" value="ECO:0007669"/>
    <property type="project" value="TreeGrafter"/>
</dbReference>
<dbReference type="InterPro" id="IPR029057">
    <property type="entry name" value="PRTase-like"/>
</dbReference>
<dbReference type="GO" id="GO:0016301">
    <property type="term" value="F:kinase activity"/>
    <property type="evidence" value="ECO:0007669"/>
    <property type="project" value="UniProtKB-KW"/>
</dbReference>
<dbReference type="GO" id="GO:0002189">
    <property type="term" value="C:ribose phosphate diphosphokinase complex"/>
    <property type="evidence" value="ECO:0007669"/>
    <property type="project" value="TreeGrafter"/>
</dbReference>
<proteinExistence type="inferred from homology"/>
<dbReference type="InterPro" id="IPR029099">
    <property type="entry name" value="Pribosyltran_N"/>
</dbReference>
<sequence>MANNYVFNDSLPVAPLKIAALESIKPFAQKVNDHIVRFRRNDTEELIRRKADLHYRGYDVDSYLLDCTCSRFGSGEAKAVINESVRGADIFIMVDVTNYSMTYKVSGNINHMSPDDHYQDLKRIIGATAATAHRVNVIMPFLYEGRQHKRTKRESLDCAMALQELVAMGVSNIITFDAHDPRVQNAIPLNGFDNFMPTYQFVKALFKHDQSLIIDKDHLMIISPDEGAMSRAVYLANNMGVDMGMFYKRRDYSRVVNGRNPIVAHEFLGSSVEGKTVLIIDDMISSGESMLDTARELKERKADKVIVCCTFGLFTNGLEKFDQFYEKGYIDYVITTNLNYRPQELFNRPWYIEADMSKYLAAIINSFNHDVSIGRTLSPTEKIQKLIRKRNADGYDYYQTIQ</sequence>
<dbReference type="NCBIfam" id="NF005299">
    <property type="entry name" value="PRK06827.1"/>
    <property type="match status" value="1"/>
</dbReference>
<dbReference type="EMBL" id="DVKS01000143">
    <property type="protein sequence ID" value="HIT42080.1"/>
    <property type="molecule type" value="Genomic_DNA"/>
</dbReference>
<name>A0A9D1GJ43_9FIRM</name>
<dbReference type="InterPro" id="IPR005946">
    <property type="entry name" value="Rib-P_diPkinase"/>
</dbReference>
<evidence type="ECO:0000256" key="1">
    <source>
        <dbReference type="ARBA" id="ARBA00013247"/>
    </source>
</evidence>
<dbReference type="GO" id="GO:0005524">
    <property type="term" value="F:ATP binding"/>
    <property type="evidence" value="ECO:0007669"/>
    <property type="project" value="UniProtKB-KW"/>
</dbReference>
<evidence type="ECO:0000256" key="7">
    <source>
        <dbReference type="ARBA" id="ARBA00049535"/>
    </source>
</evidence>
<evidence type="ECO:0000256" key="3">
    <source>
        <dbReference type="ARBA" id="ARBA00022727"/>
    </source>
</evidence>
<dbReference type="InterPro" id="IPR000836">
    <property type="entry name" value="PRTase_dom"/>
</dbReference>
<dbReference type="PANTHER" id="PTHR10210">
    <property type="entry name" value="RIBOSE-PHOSPHATE DIPHOSPHOKINASE FAMILY MEMBER"/>
    <property type="match status" value="1"/>
</dbReference>
<dbReference type="Pfam" id="PF13793">
    <property type="entry name" value="Pribosyltran_N"/>
    <property type="match status" value="1"/>
</dbReference>
<feature type="domain" description="Ribose-phosphate pyrophosphokinase N-terminal" evidence="10">
    <location>
        <begin position="16"/>
        <end position="169"/>
    </location>
</feature>
<dbReference type="SMART" id="SM01400">
    <property type="entry name" value="Pribosyltran_N"/>
    <property type="match status" value="1"/>
</dbReference>
<evidence type="ECO:0000256" key="5">
    <source>
        <dbReference type="ARBA" id="ARBA00022777"/>
    </source>
</evidence>
<evidence type="ECO:0000256" key="4">
    <source>
        <dbReference type="ARBA" id="ARBA00022741"/>
    </source>
</evidence>
<dbReference type="GO" id="GO:0006015">
    <property type="term" value="P:5-phosphoribose 1-diphosphate biosynthetic process"/>
    <property type="evidence" value="ECO:0007669"/>
    <property type="project" value="TreeGrafter"/>
</dbReference>
<gene>
    <name evidence="11" type="ORF">IAB60_08305</name>
</gene>
<evidence type="ECO:0000256" key="6">
    <source>
        <dbReference type="ARBA" id="ARBA00022840"/>
    </source>
</evidence>
<comment type="catalytic activity">
    <reaction evidence="7">
        <text>D-ribose 5-phosphate + ATP = 5-phospho-alpha-D-ribose 1-diphosphate + AMP + H(+)</text>
        <dbReference type="Rhea" id="RHEA:15609"/>
        <dbReference type="ChEBI" id="CHEBI:15378"/>
        <dbReference type="ChEBI" id="CHEBI:30616"/>
        <dbReference type="ChEBI" id="CHEBI:58017"/>
        <dbReference type="ChEBI" id="CHEBI:78346"/>
        <dbReference type="ChEBI" id="CHEBI:456215"/>
        <dbReference type="EC" id="2.7.6.1"/>
    </reaction>
</comment>
<accession>A0A9D1GJ43</accession>
<dbReference type="SUPFAM" id="SSF53271">
    <property type="entry name" value="PRTase-like"/>
    <property type="match status" value="2"/>
</dbReference>
<evidence type="ECO:0000256" key="8">
    <source>
        <dbReference type="RuleBase" id="RU004324"/>
    </source>
</evidence>
<evidence type="ECO:0000313" key="11">
    <source>
        <dbReference type="EMBL" id="HIT42080.1"/>
    </source>
</evidence>
<dbReference type="EC" id="2.7.6.1" evidence="1"/>
<dbReference type="PANTHER" id="PTHR10210:SF32">
    <property type="entry name" value="RIBOSE-PHOSPHATE PYROPHOSPHOKINASE 2"/>
    <property type="match status" value="1"/>
</dbReference>
<dbReference type="Pfam" id="PF00156">
    <property type="entry name" value="Pribosyltran"/>
    <property type="match status" value="1"/>
</dbReference>
<dbReference type="NCBIfam" id="TIGR01251">
    <property type="entry name" value="ribP_PPkin"/>
    <property type="match status" value="1"/>
</dbReference>
<comment type="similarity">
    <text evidence="8">Belongs to the ribose-phosphate pyrophosphokinase family.</text>
</comment>
<dbReference type="GO" id="GO:0000287">
    <property type="term" value="F:magnesium ion binding"/>
    <property type="evidence" value="ECO:0007669"/>
    <property type="project" value="InterPro"/>
</dbReference>
<organism evidence="11 12">
    <name type="scientific">Candidatus Caccovicinus merdipullorum</name>
    <dbReference type="NCBI Taxonomy" id="2840724"/>
    <lineage>
        <taxon>Bacteria</taxon>
        <taxon>Bacillati</taxon>
        <taxon>Bacillota</taxon>
        <taxon>Clostridia</taxon>
        <taxon>Eubacteriales</taxon>
        <taxon>Candidatus Caccovicinus</taxon>
    </lineage>
</organism>
<dbReference type="CDD" id="cd06223">
    <property type="entry name" value="PRTases_typeI"/>
    <property type="match status" value="1"/>
</dbReference>
<evidence type="ECO:0000259" key="10">
    <source>
        <dbReference type="Pfam" id="PF13793"/>
    </source>
</evidence>
<reference evidence="11" key="1">
    <citation type="submission" date="2020-10" db="EMBL/GenBank/DDBJ databases">
        <authorList>
            <person name="Gilroy R."/>
        </authorList>
    </citation>
    <scope>NUCLEOTIDE SEQUENCE</scope>
    <source>
        <strain evidence="11">CHK123-3438</strain>
    </source>
</reference>
<evidence type="ECO:0000259" key="9">
    <source>
        <dbReference type="Pfam" id="PF00156"/>
    </source>
</evidence>
<dbReference type="Gene3D" id="3.40.50.2020">
    <property type="match status" value="2"/>
</dbReference>
<keyword evidence="4" id="KW-0547">Nucleotide-binding</keyword>
<protein>
    <recommendedName>
        <fullName evidence="1">ribose-phosphate diphosphokinase</fullName>
        <ecNumber evidence="1">2.7.6.1</ecNumber>
    </recommendedName>
</protein>
<keyword evidence="5" id="KW-0418">Kinase</keyword>
<keyword evidence="6" id="KW-0067">ATP-binding</keyword>
<dbReference type="AlphaFoldDB" id="A0A9D1GJ43"/>
<evidence type="ECO:0000313" key="12">
    <source>
        <dbReference type="Proteomes" id="UP000886860"/>
    </source>
</evidence>
<reference evidence="11" key="2">
    <citation type="journal article" date="2021" name="PeerJ">
        <title>Extensive microbial diversity within the chicken gut microbiome revealed by metagenomics and culture.</title>
        <authorList>
            <person name="Gilroy R."/>
            <person name="Ravi A."/>
            <person name="Getino M."/>
            <person name="Pursley I."/>
            <person name="Horton D.L."/>
            <person name="Alikhan N.F."/>
            <person name="Baker D."/>
            <person name="Gharbi K."/>
            <person name="Hall N."/>
            <person name="Watson M."/>
            <person name="Adriaenssens E.M."/>
            <person name="Foster-Nyarko E."/>
            <person name="Jarju S."/>
            <person name="Secka A."/>
            <person name="Antonio M."/>
            <person name="Oren A."/>
            <person name="Chaudhuri R.R."/>
            <person name="La Ragione R."/>
            <person name="Hildebrand F."/>
            <person name="Pallen M.J."/>
        </authorList>
    </citation>
    <scope>NUCLEOTIDE SEQUENCE</scope>
    <source>
        <strain evidence="11">CHK123-3438</strain>
    </source>
</reference>
<dbReference type="FunFam" id="3.40.50.2020:FF:000014">
    <property type="entry name" value="Ribose-phosphate pyrophosphokinase 1"/>
    <property type="match status" value="1"/>
</dbReference>
<keyword evidence="3 8" id="KW-0545">Nucleotide biosynthesis</keyword>
<dbReference type="GO" id="GO:0005737">
    <property type="term" value="C:cytoplasm"/>
    <property type="evidence" value="ECO:0007669"/>
    <property type="project" value="TreeGrafter"/>
</dbReference>
<evidence type="ECO:0000256" key="2">
    <source>
        <dbReference type="ARBA" id="ARBA00022679"/>
    </source>
</evidence>